<dbReference type="Gene3D" id="1.20.1280.50">
    <property type="match status" value="1"/>
</dbReference>
<evidence type="ECO:0000313" key="3">
    <source>
        <dbReference type="Proteomes" id="UP000694580"/>
    </source>
</evidence>
<evidence type="ECO:0000313" key="2">
    <source>
        <dbReference type="Ensembl" id="ENSDCDP00010032150.1"/>
    </source>
</evidence>
<sequence>MALPDGTWESGLREHFSLLSVASAGDGDGDGAGLLGLSDEVLVLVLRELDPRSLLRLGSTCVELFRVASCDSLWTRHFRTSFGVPYVTGPVSAKEAFRLLFMWKALFTNLHCNRVFQERLLPENPLHPHKYWVQWLVLEENVPLPSVRLPCDEIEALWGIDRGLLEKKLQEKSGEGFLLRFEWKELHGLALLHHGGAERVHQHVLDQHKHNDHGELERLYAQYSRCRFQWLFTFWLFRQPPAPSRQLRCIYLQWKRHDKRKVSSWGETLCDVHYLASLHHVTADYWRGHLAQGDEAVGIQTVDNYFSMCKSLVAWVLGRDWGKLKRRKVYEDTLTGVYLLLRREMRDRLVERERFWAVAKVQMSRVCALEEAALNYANWRMVETLPYYKLFLISGNSIYLDHVQGFLRRKRLIQDWIYQDENTWAREALAEELFSLLQFHTKISQDGLHGDSVTAQLSRLVWLFLHSGQQMYLDGVKEMVFRFAQESWGCYHALSPAAIPDPGEAR</sequence>
<name>A0AAY4CG07_9TELE</name>
<organism evidence="2 3">
    <name type="scientific">Denticeps clupeoides</name>
    <name type="common">denticle herring</name>
    <dbReference type="NCBI Taxonomy" id="299321"/>
    <lineage>
        <taxon>Eukaryota</taxon>
        <taxon>Metazoa</taxon>
        <taxon>Chordata</taxon>
        <taxon>Craniata</taxon>
        <taxon>Vertebrata</taxon>
        <taxon>Euteleostomi</taxon>
        <taxon>Actinopterygii</taxon>
        <taxon>Neopterygii</taxon>
        <taxon>Teleostei</taxon>
        <taxon>Clupei</taxon>
        <taxon>Clupeiformes</taxon>
        <taxon>Denticipitoidei</taxon>
        <taxon>Denticipitidae</taxon>
        <taxon>Denticeps</taxon>
    </lineage>
</organism>
<dbReference type="SUPFAM" id="SSF81383">
    <property type="entry name" value="F-box domain"/>
    <property type="match status" value="1"/>
</dbReference>
<evidence type="ECO:0000259" key="1">
    <source>
        <dbReference type="PROSITE" id="PS50181"/>
    </source>
</evidence>
<reference evidence="2" key="2">
    <citation type="submission" date="2025-09" db="UniProtKB">
        <authorList>
            <consortium name="Ensembl"/>
        </authorList>
    </citation>
    <scope>IDENTIFICATION</scope>
</reference>
<dbReference type="GeneTree" id="ENSGT00620000089228"/>
<gene>
    <name evidence="2" type="primary">si:dkeyp-114g9.1</name>
</gene>
<dbReference type="InterPro" id="IPR001810">
    <property type="entry name" value="F-box_dom"/>
</dbReference>
<accession>A0AAY4CG07</accession>
<dbReference type="Proteomes" id="UP000694580">
    <property type="component" value="Unplaced"/>
</dbReference>
<feature type="domain" description="F-box" evidence="1">
    <location>
        <begin position="31"/>
        <end position="77"/>
    </location>
</feature>
<keyword evidence="3" id="KW-1185">Reference proteome</keyword>
<dbReference type="PROSITE" id="PS50181">
    <property type="entry name" value="FBOX"/>
    <property type="match status" value="1"/>
</dbReference>
<dbReference type="InterPro" id="IPR036047">
    <property type="entry name" value="F-box-like_dom_sf"/>
</dbReference>
<protein>
    <recommendedName>
        <fullName evidence="1">F-box domain-containing protein</fullName>
    </recommendedName>
</protein>
<dbReference type="AlphaFoldDB" id="A0AAY4CG07"/>
<reference evidence="2" key="1">
    <citation type="submission" date="2025-08" db="UniProtKB">
        <authorList>
            <consortium name="Ensembl"/>
        </authorList>
    </citation>
    <scope>IDENTIFICATION</scope>
</reference>
<proteinExistence type="predicted"/>
<dbReference type="Pfam" id="PF12937">
    <property type="entry name" value="F-box-like"/>
    <property type="match status" value="1"/>
</dbReference>
<dbReference type="Ensembl" id="ENSDCDT00010039878.1">
    <property type="protein sequence ID" value="ENSDCDP00010032150.1"/>
    <property type="gene ID" value="ENSDCDG00010020567.1"/>
</dbReference>